<dbReference type="InParanoid" id="A0A1Z5JNZ7"/>
<evidence type="ECO:0000256" key="1">
    <source>
        <dbReference type="ARBA" id="ARBA00005351"/>
    </source>
</evidence>
<gene>
    <name evidence="2" type="ORF">FisN_8Lh221</name>
</gene>
<dbReference type="GO" id="GO:0005829">
    <property type="term" value="C:cytosol"/>
    <property type="evidence" value="ECO:0007669"/>
    <property type="project" value="TreeGrafter"/>
</dbReference>
<dbReference type="GO" id="GO:0045048">
    <property type="term" value="P:protein insertion into ER membrane"/>
    <property type="evidence" value="ECO:0007669"/>
    <property type="project" value="InterPro"/>
</dbReference>
<protein>
    <submittedName>
        <fullName evidence="2">Uncharacterized protein</fullName>
    </submittedName>
</protein>
<proteinExistence type="inferred from homology"/>
<reference evidence="2 3" key="1">
    <citation type="journal article" date="2015" name="Plant Cell">
        <title>Oil accumulation by the oleaginous diatom Fistulifera solaris as revealed by the genome and transcriptome.</title>
        <authorList>
            <person name="Tanaka T."/>
            <person name="Maeda Y."/>
            <person name="Veluchamy A."/>
            <person name="Tanaka M."/>
            <person name="Abida H."/>
            <person name="Marechal E."/>
            <person name="Bowler C."/>
            <person name="Muto M."/>
            <person name="Sunaga Y."/>
            <person name="Tanaka M."/>
            <person name="Yoshino T."/>
            <person name="Taniguchi T."/>
            <person name="Fukuda Y."/>
            <person name="Nemoto M."/>
            <person name="Matsumoto M."/>
            <person name="Wong P.S."/>
            <person name="Aburatani S."/>
            <person name="Fujibuchi W."/>
        </authorList>
    </citation>
    <scope>NUCLEOTIDE SEQUENCE [LARGE SCALE GENOMIC DNA]</scope>
    <source>
        <strain evidence="2 3">JPCC DA0580</strain>
    </source>
</reference>
<comment type="caution">
    <text evidence="2">The sequence shown here is derived from an EMBL/GenBank/DDBJ whole genome shotgun (WGS) entry which is preliminary data.</text>
</comment>
<comment type="similarity">
    <text evidence="1">Belongs to the GET4 family.</text>
</comment>
<keyword evidence="3" id="KW-1185">Reference proteome</keyword>
<sequence>MSAAAARRRKQLAAKQGKQDVVGTQLSKILESSNEMDEATAYEAMQLAQSQVRKKVQANEAADACELCYSTSLALLQKGRVSVASQLLTLLAEVLRETNTEETEEWITRSVTLHEAHTKAMEATSVGMPSQEITRLQRLERDWLLRMLQWSADLGTVKFGNNRLQEIIGEHCWKLASIEAKDADFDEEAVSELQCDAVQHMALAEKPLRIIEWLKDLPAPTDEEMKTGHTCPPALRDGLLTRALLLLGAVENLRDANALLRAFLAEVETRDVKELATSYTSKEDGKAPSHPMFGCMLMRVLEKDARTGPLFSWLMRSFKRELDLLYKPQALHGFCSKIGKIYFNIQPPPNMLSMVENMMGMMGGGGMGGLGGPGGINPAMMQALAAQMKQGGM</sequence>
<organism evidence="2 3">
    <name type="scientific">Fistulifera solaris</name>
    <name type="common">Oleaginous diatom</name>
    <dbReference type="NCBI Taxonomy" id="1519565"/>
    <lineage>
        <taxon>Eukaryota</taxon>
        <taxon>Sar</taxon>
        <taxon>Stramenopiles</taxon>
        <taxon>Ochrophyta</taxon>
        <taxon>Bacillariophyta</taxon>
        <taxon>Bacillariophyceae</taxon>
        <taxon>Bacillariophycidae</taxon>
        <taxon>Naviculales</taxon>
        <taxon>Naviculaceae</taxon>
        <taxon>Fistulifera</taxon>
    </lineage>
</organism>
<name>A0A1Z5JNZ7_FISSO</name>
<dbReference type="Proteomes" id="UP000198406">
    <property type="component" value="Unassembled WGS sequence"/>
</dbReference>
<evidence type="ECO:0000313" key="3">
    <source>
        <dbReference type="Proteomes" id="UP000198406"/>
    </source>
</evidence>
<evidence type="ECO:0000313" key="2">
    <source>
        <dbReference type="EMBL" id="GAX15478.1"/>
    </source>
</evidence>
<dbReference type="PANTHER" id="PTHR12875">
    <property type="entry name" value="GOLGI TO ER TRAFFIC PROTEIN 4 HOMOLOG"/>
    <property type="match status" value="1"/>
</dbReference>
<dbReference type="InterPro" id="IPR007317">
    <property type="entry name" value="GET4"/>
</dbReference>
<dbReference type="AlphaFoldDB" id="A0A1Z5JNZ7"/>
<dbReference type="EMBL" id="BDSP01000092">
    <property type="protein sequence ID" value="GAX15478.1"/>
    <property type="molecule type" value="Genomic_DNA"/>
</dbReference>
<dbReference type="Pfam" id="PF04190">
    <property type="entry name" value="GET4"/>
    <property type="match status" value="1"/>
</dbReference>
<dbReference type="OrthoDB" id="10252405at2759"/>
<dbReference type="InterPro" id="IPR011990">
    <property type="entry name" value="TPR-like_helical_dom_sf"/>
</dbReference>
<dbReference type="Gene3D" id="1.25.40.10">
    <property type="entry name" value="Tetratricopeptide repeat domain"/>
    <property type="match status" value="1"/>
</dbReference>
<dbReference type="PANTHER" id="PTHR12875:SF0">
    <property type="entry name" value="GOLGI TO ER TRAFFIC PROTEIN 4 HOMOLOG"/>
    <property type="match status" value="1"/>
</dbReference>
<accession>A0A1Z5JNZ7</accession>